<protein>
    <submittedName>
        <fullName evidence="1">Uncharacterized protein</fullName>
    </submittedName>
</protein>
<proteinExistence type="predicted"/>
<dbReference type="Proteomes" id="UP001143910">
    <property type="component" value="Unassembled WGS sequence"/>
</dbReference>
<sequence>MARFVDLEMDDEGGNGQEPPSSGSSTLHHLPAGTPLPAEACPTVTTSMTPAVCNAITRAFQCYPIVSAIVSQIDLNTLDSLARTSRWIHYGLIQNRGALIASTLRCSNEHAPIDPDAPLRYRVARANVDAEMYMDASRHTAHASKSSLCARDMVGECRRCAAIVCRNCAIKPPASTTLRERHRRLCAPCTKAPLEKVACPELDMSLPMSDEIMQRSLCNCDTGGVWLCQPCGRSIRNADHDYIRYAPATLPLIATPVVLMLCLL</sequence>
<gene>
    <name evidence="1" type="ORF">NQ176_g10359</name>
</gene>
<accession>A0ACC1MI07</accession>
<evidence type="ECO:0000313" key="1">
    <source>
        <dbReference type="EMBL" id="KAJ2965976.1"/>
    </source>
</evidence>
<comment type="caution">
    <text evidence="1">The sequence shown here is derived from an EMBL/GenBank/DDBJ whole genome shotgun (WGS) entry which is preliminary data.</text>
</comment>
<evidence type="ECO:0000313" key="2">
    <source>
        <dbReference type="Proteomes" id="UP001143910"/>
    </source>
</evidence>
<dbReference type="EMBL" id="JANJQO010002786">
    <property type="protein sequence ID" value="KAJ2965976.1"/>
    <property type="molecule type" value="Genomic_DNA"/>
</dbReference>
<reference evidence="1" key="1">
    <citation type="submission" date="2022-08" db="EMBL/GenBank/DDBJ databases">
        <title>Genome Sequence of Lecanicillium fungicola.</title>
        <authorList>
            <person name="Buettner E."/>
        </authorList>
    </citation>
    <scope>NUCLEOTIDE SEQUENCE</scope>
    <source>
        <strain evidence="1">Babe33</strain>
    </source>
</reference>
<organism evidence="1 2">
    <name type="scientific">Zarea fungicola</name>
    <dbReference type="NCBI Taxonomy" id="93591"/>
    <lineage>
        <taxon>Eukaryota</taxon>
        <taxon>Fungi</taxon>
        <taxon>Dikarya</taxon>
        <taxon>Ascomycota</taxon>
        <taxon>Pezizomycotina</taxon>
        <taxon>Sordariomycetes</taxon>
        <taxon>Hypocreomycetidae</taxon>
        <taxon>Hypocreales</taxon>
        <taxon>Cordycipitaceae</taxon>
        <taxon>Zarea</taxon>
    </lineage>
</organism>
<name>A0ACC1MI07_9HYPO</name>
<keyword evidence="2" id="KW-1185">Reference proteome</keyword>